<gene>
    <name evidence="2" type="ORF">SAMN02745116_02347</name>
</gene>
<keyword evidence="1" id="KW-0472">Membrane</keyword>
<dbReference type="EMBL" id="FUXI01000034">
    <property type="protein sequence ID" value="SKA07904.1"/>
    <property type="molecule type" value="Genomic_DNA"/>
</dbReference>
<evidence type="ECO:0000256" key="1">
    <source>
        <dbReference type="SAM" id="Phobius"/>
    </source>
</evidence>
<dbReference type="STRING" id="263852.SAMN02745116_02347"/>
<organism evidence="2 3">
    <name type="scientific">Pilibacter termitis</name>
    <dbReference type="NCBI Taxonomy" id="263852"/>
    <lineage>
        <taxon>Bacteria</taxon>
        <taxon>Bacillati</taxon>
        <taxon>Bacillota</taxon>
        <taxon>Bacilli</taxon>
        <taxon>Lactobacillales</taxon>
        <taxon>Enterococcaceae</taxon>
        <taxon>Pilibacter</taxon>
    </lineage>
</organism>
<name>A0A1T4QW20_9ENTE</name>
<dbReference type="Proteomes" id="UP000190328">
    <property type="component" value="Unassembled WGS sequence"/>
</dbReference>
<evidence type="ECO:0000313" key="3">
    <source>
        <dbReference type="Proteomes" id="UP000190328"/>
    </source>
</evidence>
<evidence type="ECO:0000313" key="2">
    <source>
        <dbReference type="EMBL" id="SKA07904.1"/>
    </source>
</evidence>
<reference evidence="2 3" key="1">
    <citation type="submission" date="2017-02" db="EMBL/GenBank/DDBJ databases">
        <authorList>
            <person name="Peterson S.W."/>
        </authorList>
    </citation>
    <scope>NUCLEOTIDE SEQUENCE [LARGE SCALE GENOMIC DNA]</scope>
    <source>
        <strain evidence="2 3">ATCC BAA-1030</strain>
    </source>
</reference>
<feature type="transmembrane region" description="Helical" evidence="1">
    <location>
        <begin position="47"/>
        <end position="68"/>
    </location>
</feature>
<proteinExistence type="predicted"/>
<protein>
    <submittedName>
        <fullName evidence="2">Uncharacterized protein</fullName>
    </submittedName>
</protein>
<keyword evidence="1" id="KW-1133">Transmembrane helix</keyword>
<sequence length="69" mass="8125">MMIFDFYVLTMVLVALFTGFILPLILLILSICMLVKPNSARKKKIALLLLTPSMIWLVYNVFKIFYFYQ</sequence>
<accession>A0A1T4QW20</accession>
<feature type="transmembrane region" description="Helical" evidence="1">
    <location>
        <begin position="6"/>
        <end position="35"/>
    </location>
</feature>
<keyword evidence="1" id="KW-0812">Transmembrane</keyword>
<dbReference type="AlphaFoldDB" id="A0A1T4QW20"/>
<dbReference type="RefSeq" id="WP_144399596.1">
    <property type="nucleotide sequence ID" value="NZ_FUXI01000034.1"/>
</dbReference>
<keyword evidence="3" id="KW-1185">Reference proteome</keyword>